<evidence type="ECO:0000313" key="3">
    <source>
        <dbReference type="Proteomes" id="UP000823775"/>
    </source>
</evidence>
<feature type="compositionally biased region" description="Polar residues" evidence="1">
    <location>
        <begin position="1"/>
        <end position="16"/>
    </location>
</feature>
<gene>
    <name evidence="2" type="ORF">HAX54_034982</name>
</gene>
<dbReference type="Proteomes" id="UP000823775">
    <property type="component" value="Unassembled WGS sequence"/>
</dbReference>
<keyword evidence="3" id="KW-1185">Reference proteome</keyword>
<sequence>MESQDEQIPTCSSSSIVPIENENEIPLQTNEAIGEIIKTQEGRFTSKASKYFNPMKVD</sequence>
<reference evidence="2 3" key="1">
    <citation type="journal article" date="2021" name="BMC Genomics">
        <title>Datura genome reveals duplications of psychoactive alkaloid biosynthetic genes and high mutation rate following tissue culture.</title>
        <authorList>
            <person name="Rajewski A."/>
            <person name="Carter-House D."/>
            <person name="Stajich J."/>
            <person name="Litt A."/>
        </authorList>
    </citation>
    <scope>NUCLEOTIDE SEQUENCE [LARGE SCALE GENOMIC DNA]</scope>
    <source>
        <strain evidence="2">AR-01</strain>
    </source>
</reference>
<dbReference type="EMBL" id="JACEIK010004545">
    <property type="protein sequence ID" value="MCD9645782.1"/>
    <property type="molecule type" value="Genomic_DNA"/>
</dbReference>
<feature type="non-terminal residue" evidence="2">
    <location>
        <position position="58"/>
    </location>
</feature>
<evidence type="ECO:0000313" key="2">
    <source>
        <dbReference type="EMBL" id="MCD9645782.1"/>
    </source>
</evidence>
<accession>A0ABS8VFV3</accession>
<proteinExistence type="predicted"/>
<comment type="caution">
    <text evidence="2">The sequence shown here is derived from an EMBL/GenBank/DDBJ whole genome shotgun (WGS) entry which is preliminary data.</text>
</comment>
<name>A0ABS8VFV3_DATST</name>
<evidence type="ECO:0000256" key="1">
    <source>
        <dbReference type="SAM" id="MobiDB-lite"/>
    </source>
</evidence>
<organism evidence="2 3">
    <name type="scientific">Datura stramonium</name>
    <name type="common">Jimsonweed</name>
    <name type="synonym">Common thornapple</name>
    <dbReference type="NCBI Taxonomy" id="4076"/>
    <lineage>
        <taxon>Eukaryota</taxon>
        <taxon>Viridiplantae</taxon>
        <taxon>Streptophyta</taxon>
        <taxon>Embryophyta</taxon>
        <taxon>Tracheophyta</taxon>
        <taxon>Spermatophyta</taxon>
        <taxon>Magnoliopsida</taxon>
        <taxon>eudicotyledons</taxon>
        <taxon>Gunneridae</taxon>
        <taxon>Pentapetalae</taxon>
        <taxon>asterids</taxon>
        <taxon>lamiids</taxon>
        <taxon>Solanales</taxon>
        <taxon>Solanaceae</taxon>
        <taxon>Solanoideae</taxon>
        <taxon>Datureae</taxon>
        <taxon>Datura</taxon>
    </lineage>
</organism>
<feature type="region of interest" description="Disordered" evidence="1">
    <location>
        <begin position="1"/>
        <end position="23"/>
    </location>
</feature>
<protein>
    <submittedName>
        <fullName evidence="2">Uncharacterized protein</fullName>
    </submittedName>
</protein>